<evidence type="ECO:0000256" key="4">
    <source>
        <dbReference type="ARBA" id="ARBA00022723"/>
    </source>
</evidence>
<dbReference type="GO" id="GO:0048307">
    <property type="term" value="F:ferredoxin-nitrite reductase activity"/>
    <property type="evidence" value="ECO:0007669"/>
    <property type="project" value="UniProtKB-EC"/>
</dbReference>
<name>A0A2S9QH26_9HYPH</name>
<keyword evidence="5 10" id="KW-0560">Oxidoreductase</keyword>
<evidence type="ECO:0000256" key="7">
    <source>
        <dbReference type="ARBA" id="ARBA00023014"/>
    </source>
</evidence>
<dbReference type="InterPro" id="IPR045854">
    <property type="entry name" value="NO2/SO3_Rdtase_4Fe4S_sf"/>
</dbReference>
<keyword evidence="6" id="KW-0408">Iron</keyword>
<dbReference type="PANTHER" id="PTHR32439">
    <property type="entry name" value="FERREDOXIN--NITRITE REDUCTASE, CHLOROPLASTIC"/>
    <property type="match status" value="1"/>
</dbReference>
<dbReference type="PRINTS" id="PR00397">
    <property type="entry name" value="SIROHAEM"/>
</dbReference>
<dbReference type="InterPro" id="IPR006066">
    <property type="entry name" value="NO2/SO3_Rdtase_FeS/sirohaem_BS"/>
</dbReference>
<keyword evidence="3" id="KW-0349">Heme</keyword>
<dbReference type="SUPFAM" id="SSF56014">
    <property type="entry name" value="Nitrite and sulphite reductase 4Fe-4S domain-like"/>
    <property type="match status" value="2"/>
</dbReference>
<dbReference type="GO" id="GO:0020037">
    <property type="term" value="F:heme binding"/>
    <property type="evidence" value="ECO:0007669"/>
    <property type="project" value="InterPro"/>
</dbReference>
<evidence type="ECO:0000256" key="1">
    <source>
        <dbReference type="ARBA" id="ARBA00010429"/>
    </source>
</evidence>
<dbReference type="Pfam" id="PF03460">
    <property type="entry name" value="NIR_SIR_ferr"/>
    <property type="match status" value="2"/>
</dbReference>
<feature type="domain" description="Nitrite/sulphite reductase 4Fe-4S" evidence="8">
    <location>
        <begin position="178"/>
        <end position="330"/>
    </location>
</feature>
<dbReference type="GO" id="GO:0046872">
    <property type="term" value="F:metal ion binding"/>
    <property type="evidence" value="ECO:0007669"/>
    <property type="project" value="UniProtKB-KW"/>
</dbReference>
<dbReference type="EMBL" id="PUEJ01000002">
    <property type="protein sequence ID" value="PRH88632.1"/>
    <property type="molecule type" value="Genomic_DNA"/>
</dbReference>
<dbReference type="Proteomes" id="UP000237682">
    <property type="component" value="Unassembled WGS sequence"/>
</dbReference>
<dbReference type="GO" id="GO:0051539">
    <property type="term" value="F:4 iron, 4 sulfur cluster binding"/>
    <property type="evidence" value="ECO:0007669"/>
    <property type="project" value="UniProtKB-KW"/>
</dbReference>
<evidence type="ECO:0000256" key="6">
    <source>
        <dbReference type="ARBA" id="ARBA00023004"/>
    </source>
</evidence>
<dbReference type="Gene3D" id="3.30.413.10">
    <property type="entry name" value="Sulfite Reductase Hemoprotein, domain 1"/>
    <property type="match status" value="2"/>
</dbReference>
<dbReference type="OrthoDB" id="9803707at2"/>
<keyword evidence="2" id="KW-0004">4Fe-4S</keyword>
<feature type="domain" description="Nitrite/Sulfite reductase ferredoxin-like" evidence="9">
    <location>
        <begin position="354"/>
        <end position="420"/>
    </location>
</feature>
<evidence type="ECO:0000313" key="11">
    <source>
        <dbReference type="Proteomes" id="UP000237682"/>
    </source>
</evidence>
<dbReference type="InterPro" id="IPR006067">
    <property type="entry name" value="NO2/SO3_Rdtase_4Fe4S_dom"/>
</dbReference>
<dbReference type="RefSeq" id="WP_105860982.1">
    <property type="nucleotide sequence ID" value="NZ_PUEJ01000002.1"/>
</dbReference>
<dbReference type="InterPro" id="IPR005117">
    <property type="entry name" value="NiRdtase/SiRdtase_haem-b_fer"/>
</dbReference>
<dbReference type="NCBIfam" id="NF007126">
    <property type="entry name" value="PRK09567.1"/>
    <property type="match status" value="1"/>
</dbReference>
<keyword evidence="4" id="KW-0479">Metal-binding</keyword>
<keyword evidence="7" id="KW-0411">Iron-sulfur</keyword>
<dbReference type="PROSITE" id="PS00365">
    <property type="entry name" value="NIR_SIR"/>
    <property type="match status" value="1"/>
</dbReference>
<dbReference type="EC" id="1.7.7.1" evidence="10"/>
<dbReference type="PANTHER" id="PTHR32439:SF0">
    <property type="entry name" value="FERREDOXIN--NITRITE REDUCTASE, CHLOROPLASTIC"/>
    <property type="match status" value="1"/>
</dbReference>
<gene>
    <name evidence="10" type="primary">nirA</name>
    <name evidence="10" type="ORF">C5L14_05210</name>
</gene>
<reference evidence="10 11" key="1">
    <citation type="submission" date="2018-02" db="EMBL/GenBank/DDBJ databases">
        <title>Whole genome sequencing of endophytic bacterium.</title>
        <authorList>
            <person name="Eedara R."/>
            <person name="Podile A.R."/>
        </authorList>
    </citation>
    <scope>NUCLEOTIDE SEQUENCE [LARGE SCALE GENOMIC DNA]</scope>
    <source>
        <strain evidence="10 11">RP1T</strain>
    </source>
</reference>
<evidence type="ECO:0000259" key="9">
    <source>
        <dbReference type="Pfam" id="PF03460"/>
    </source>
</evidence>
<evidence type="ECO:0000256" key="2">
    <source>
        <dbReference type="ARBA" id="ARBA00022485"/>
    </source>
</evidence>
<dbReference type="NCBIfam" id="TIGR02435">
    <property type="entry name" value="CobG"/>
    <property type="match status" value="1"/>
</dbReference>
<comment type="similarity">
    <text evidence="1">Belongs to the nitrite and sulfite reductase 4Fe-4S domain family.</text>
</comment>
<evidence type="ECO:0000313" key="10">
    <source>
        <dbReference type="EMBL" id="PRH88632.1"/>
    </source>
</evidence>
<dbReference type="InterPro" id="IPR036136">
    <property type="entry name" value="Nit/Sulf_reduc_fer-like_dom_sf"/>
</dbReference>
<evidence type="ECO:0000256" key="3">
    <source>
        <dbReference type="ARBA" id="ARBA00022617"/>
    </source>
</evidence>
<feature type="domain" description="Nitrite/Sulfite reductase ferredoxin-like" evidence="9">
    <location>
        <begin position="109"/>
        <end position="168"/>
    </location>
</feature>
<comment type="caution">
    <text evidence="10">The sequence shown here is derived from an EMBL/GenBank/DDBJ whole genome shotgun (WGS) entry which is preliminary data.</text>
</comment>
<keyword evidence="11" id="KW-1185">Reference proteome</keyword>
<dbReference type="SUPFAM" id="SSF55124">
    <property type="entry name" value="Nitrite/Sulfite reductase N-terminal domain-like"/>
    <property type="match status" value="2"/>
</dbReference>
<dbReference type="Gene3D" id="3.90.480.10">
    <property type="entry name" value="Sulfite Reductase Hemoprotein,Domain 2"/>
    <property type="match status" value="1"/>
</dbReference>
<dbReference type="AlphaFoldDB" id="A0A2S9QH26"/>
<proteinExistence type="inferred from homology"/>
<organism evidence="10 11">
    <name type="scientific">Labrys okinawensis</name>
    <dbReference type="NCBI Taxonomy" id="346911"/>
    <lineage>
        <taxon>Bacteria</taxon>
        <taxon>Pseudomonadati</taxon>
        <taxon>Pseudomonadota</taxon>
        <taxon>Alphaproteobacteria</taxon>
        <taxon>Hyphomicrobiales</taxon>
        <taxon>Xanthobacteraceae</taxon>
        <taxon>Labrys</taxon>
    </lineage>
</organism>
<dbReference type="InterPro" id="IPR051329">
    <property type="entry name" value="NIR_SIR_4Fe-4S"/>
</dbReference>
<sequence length="582" mass="63091">MGGDFTSDQKRYLEGFVSGMQAVGGAKSAPAAAAPVPMGPDATHLQAQDAVTAAGGKLVDQEKWKRAEHPFDAYPRLKAQAKDGAFPKPEDNFRWRYFGLFYVAPAQSSYMVRLRIPNGILNHWQFAGMADVAERMGGGYAHVTTRANLQIREVMPDNAPRVVEAIQDLGLCSRGSGADNIRNVTGSATAGIDPQELADTRPLAREWHYHILNDRSLYGLPRKFNVAFDGGGRIATLEETNDIGFQAVRIGGEIWFRLVLGGITGHRDLARPTGVFCKAEECCAIADAIVRVFIDKGDRTNRTKARMKYVLDAIGFEAYLEAVEAKLGRKLTRLSEDGAEPRPAFDRLAHIGVHSQSQPGLNWIGVTLPVGRMDAPQMRGLAAIARDFGDGDVRLTVWQNLLISGVPDGKVEDAKAAIEALGLDWKATSLRAGLVACTGATGCKFAAAHTKEHALEIADHVDARLALDVPVNVHLTGCHHSCAQHYIGDIGLIGAKVTLNEEGDQAEGYSIVVGGGYGDQARIGRELWKEIRAEDCAGKVEGLLRAYLERREGPAESFQAFTSRHEPEALRGLVDDREHASA</sequence>
<feature type="domain" description="Nitrite/sulphite reductase 4Fe-4S" evidence="8">
    <location>
        <begin position="434"/>
        <end position="551"/>
    </location>
</feature>
<evidence type="ECO:0000259" key="8">
    <source>
        <dbReference type="Pfam" id="PF01077"/>
    </source>
</evidence>
<accession>A0A2S9QH26</accession>
<dbReference type="Pfam" id="PF01077">
    <property type="entry name" value="NIR_SIR"/>
    <property type="match status" value="2"/>
</dbReference>
<protein>
    <submittedName>
        <fullName evidence="10">Ferredoxin--nitrite reductase</fullName>
        <ecNumber evidence="10">1.7.7.1</ecNumber>
    </submittedName>
</protein>
<evidence type="ECO:0000256" key="5">
    <source>
        <dbReference type="ARBA" id="ARBA00023002"/>
    </source>
</evidence>
<dbReference type="InterPro" id="IPR012798">
    <property type="entry name" value="Cbl_synth_CobG-like"/>
</dbReference>